<keyword evidence="3" id="KW-0378">Hydrolase</keyword>
<keyword evidence="7" id="KW-1185">Reference proteome</keyword>
<comment type="cofactor">
    <cofactor evidence="1">
        <name>Zn(2+)</name>
        <dbReference type="ChEBI" id="CHEBI:29105"/>
    </cofactor>
</comment>
<keyword evidence="4" id="KW-0862">Zinc</keyword>
<dbReference type="InterPro" id="IPR053138">
    <property type="entry name" value="N-alpha-Ac-DABA_deacetylase"/>
</dbReference>
<evidence type="ECO:0000256" key="2">
    <source>
        <dbReference type="ARBA" id="ARBA00022723"/>
    </source>
</evidence>
<dbReference type="EMBL" id="JADWYS010000001">
    <property type="protein sequence ID" value="MBG9386513.1"/>
    <property type="molecule type" value="Genomic_DNA"/>
</dbReference>
<reference evidence="6" key="1">
    <citation type="submission" date="2020-11" db="EMBL/GenBank/DDBJ databases">
        <title>Bacterial whole genome sequence for Caenimonas sp. DR4.4.</title>
        <authorList>
            <person name="Le V."/>
            <person name="Ko S.-R."/>
            <person name="Ahn C.-Y."/>
            <person name="Oh H.-M."/>
        </authorList>
    </citation>
    <scope>NUCLEOTIDE SEQUENCE</scope>
    <source>
        <strain evidence="6">DR4.4</strain>
    </source>
</reference>
<keyword evidence="2" id="KW-0479">Metal-binding</keyword>
<dbReference type="Proteomes" id="UP000651050">
    <property type="component" value="Unassembled WGS sequence"/>
</dbReference>
<accession>A0A931H0Y1</accession>
<dbReference type="RefSeq" id="WP_196984495.1">
    <property type="nucleotide sequence ID" value="NZ_JADWYS010000001.1"/>
</dbReference>
<name>A0A931H0Y1_9BURK</name>
<proteinExistence type="predicted"/>
<dbReference type="Gene3D" id="3.40.630.10">
    <property type="entry name" value="Zn peptidases"/>
    <property type="match status" value="1"/>
</dbReference>
<dbReference type="GO" id="GO:0016788">
    <property type="term" value="F:hydrolase activity, acting on ester bonds"/>
    <property type="evidence" value="ECO:0007669"/>
    <property type="project" value="InterPro"/>
</dbReference>
<dbReference type="PANTHER" id="PTHR37326">
    <property type="entry name" value="BLL3975 PROTEIN"/>
    <property type="match status" value="1"/>
</dbReference>
<dbReference type="GO" id="GO:0046872">
    <property type="term" value="F:metal ion binding"/>
    <property type="evidence" value="ECO:0007669"/>
    <property type="project" value="UniProtKB-KW"/>
</dbReference>
<dbReference type="Pfam" id="PF24827">
    <property type="entry name" value="AstE_AspA_cat"/>
    <property type="match status" value="1"/>
</dbReference>
<dbReference type="PANTHER" id="PTHR37326:SF1">
    <property type="entry name" value="BLL3975 PROTEIN"/>
    <property type="match status" value="1"/>
</dbReference>
<evidence type="ECO:0000256" key="1">
    <source>
        <dbReference type="ARBA" id="ARBA00001947"/>
    </source>
</evidence>
<feature type="domain" description="Succinylglutamate desuccinylase/Aspartoacylase catalytic" evidence="5">
    <location>
        <begin position="33"/>
        <end position="214"/>
    </location>
</feature>
<protein>
    <submittedName>
        <fullName evidence="6">Succinylglutamate desuccinylase/aspartoacylase family protein</fullName>
    </submittedName>
</protein>
<gene>
    <name evidence="6" type="ORF">I5803_00625</name>
</gene>
<evidence type="ECO:0000256" key="3">
    <source>
        <dbReference type="ARBA" id="ARBA00022801"/>
    </source>
</evidence>
<dbReference type="AlphaFoldDB" id="A0A931H0Y1"/>
<evidence type="ECO:0000256" key="4">
    <source>
        <dbReference type="ARBA" id="ARBA00022833"/>
    </source>
</evidence>
<dbReference type="CDD" id="cd06250">
    <property type="entry name" value="M14_PaAOTO_like"/>
    <property type="match status" value="1"/>
</dbReference>
<evidence type="ECO:0000313" key="6">
    <source>
        <dbReference type="EMBL" id="MBG9386513.1"/>
    </source>
</evidence>
<dbReference type="InterPro" id="IPR055438">
    <property type="entry name" value="AstE_AspA_cat"/>
</dbReference>
<comment type="caution">
    <text evidence="6">The sequence shown here is derived from an EMBL/GenBank/DDBJ whole genome shotgun (WGS) entry which is preliminary data.</text>
</comment>
<organism evidence="6 7">
    <name type="scientific">Caenimonas aquaedulcis</name>
    <dbReference type="NCBI Taxonomy" id="2793270"/>
    <lineage>
        <taxon>Bacteria</taxon>
        <taxon>Pseudomonadati</taxon>
        <taxon>Pseudomonadota</taxon>
        <taxon>Betaproteobacteria</taxon>
        <taxon>Burkholderiales</taxon>
        <taxon>Comamonadaceae</taxon>
        <taxon>Caenimonas</taxon>
    </lineage>
</organism>
<evidence type="ECO:0000313" key="7">
    <source>
        <dbReference type="Proteomes" id="UP000651050"/>
    </source>
</evidence>
<dbReference type="SUPFAM" id="SSF53187">
    <property type="entry name" value="Zn-dependent exopeptidases"/>
    <property type="match status" value="1"/>
</dbReference>
<sequence>MPHSKRSITLPCMTPGTSRSVTYFRFGKVGARPKAYLQAAIHANELPGAMALHHLMPMLVEADRKGLIQGEIVVVPTVNPIGLAQLAGNNHLGRYDFLGRENFNRNWLDLSDAVAVQVGAKLGRDAQDNVAMIRKAALATLADMKPQNELQALRVEIMKLSIDADIVLDLHCDLDAVLHLFLSKRDYPGPAETLAADLGAEATLYNDPYPQTSTFSGVNGALWAKLADRFPSAAIPQACLSATVELRSQHDVSHAIGESDARNLYRHLVRRGIIAGRAGKLPALKAPVTPIPGMDVGYCTSTGILVYLVEKGAHVRKGTAVCEVIDPADARGPKARKRYLAKTDGVFFSGKQNGALAWPGAVLFRIAGAKVLPHRKGMSGLDD</sequence>
<evidence type="ECO:0000259" key="5">
    <source>
        <dbReference type="Pfam" id="PF24827"/>
    </source>
</evidence>